<name>A0A563F0W2_9PSEU</name>
<proteinExistence type="inferred from homology"/>
<evidence type="ECO:0000259" key="2">
    <source>
        <dbReference type="Pfam" id="PF03795"/>
    </source>
</evidence>
<organism evidence="3 4">
    <name type="scientific">Lentzea tibetensis</name>
    <dbReference type="NCBI Taxonomy" id="2591470"/>
    <lineage>
        <taxon>Bacteria</taxon>
        <taxon>Bacillati</taxon>
        <taxon>Actinomycetota</taxon>
        <taxon>Actinomycetes</taxon>
        <taxon>Pseudonocardiales</taxon>
        <taxon>Pseudonocardiaceae</taxon>
        <taxon>Lentzea</taxon>
    </lineage>
</organism>
<dbReference type="EMBL" id="VOBR01000002">
    <property type="protein sequence ID" value="TWP53617.1"/>
    <property type="molecule type" value="Genomic_DNA"/>
</dbReference>
<comment type="caution">
    <text evidence="3">The sequence shown here is derived from an EMBL/GenBank/DDBJ whole genome shotgun (WGS) entry which is preliminary data.</text>
</comment>
<evidence type="ECO:0000313" key="4">
    <source>
        <dbReference type="Proteomes" id="UP000316639"/>
    </source>
</evidence>
<accession>A0A563F0W2</accession>
<sequence length="117" mass="12108">MPKFVTIGYGDREGYDRTDAAVRDQAHAHDARLRAAGVVMGVAGSPVQVRNHDGAGVAVENGAFASSGFPVAGFAIIEAATLEEAVQLVSGTPCAVAQGVVEVWPLHVPESGDEPRQ</sequence>
<dbReference type="InterPro" id="IPR005545">
    <property type="entry name" value="YCII"/>
</dbReference>
<dbReference type="RefSeq" id="WP_146349213.1">
    <property type="nucleotide sequence ID" value="NZ_VOBR01000002.1"/>
</dbReference>
<gene>
    <name evidence="3" type="ORF">FKR81_02290</name>
</gene>
<evidence type="ECO:0000256" key="1">
    <source>
        <dbReference type="ARBA" id="ARBA00007689"/>
    </source>
</evidence>
<dbReference type="AlphaFoldDB" id="A0A563F0W2"/>
<evidence type="ECO:0000313" key="3">
    <source>
        <dbReference type="EMBL" id="TWP53617.1"/>
    </source>
</evidence>
<feature type="domain" description="YCII-related" evidence="2">
    <location>
        <begin position="11"/>
        <end position="105"/>
    </location>
</feature>
<dbReference type="OrthoDB" id="668782at2"/>
<reference evidence="3 4" key="1">
    <citation type="submission" date="2019-07" db="EMBL/GenBank/DDBJ databases">
        <title>Lentzea xizangensis sp. nov., isolated from Qinghai-Tibetan Plateau Soils.</title>
        <authorList>
            <person name="Huang J."/>
        </authorList>
    </citation>
    <scope>NUCLEOTIDE SEQUENCE [LARGE SCALE GENOMIC DNA]</scope>
    <source>
        <strain evidence="3 4">FXJ1.1311</strain>
    </source>
</reference>
<dbReference type="Proteomes" id="UP000316639">
    <property type="component" value="Unassembled WGS sequence"/>
</dbReference>
<keyword evidence="4" id="KW-1185">Reference proteome</keyword>
<dbReference type="SUPFAM" id="SSF54909">
    <property type="entry name" value="Dimeric alpha+beta barrel"/>
    <property type="match status" value="1"/>
</dbReference>
<comment type="similarity">
    <text evidence="1">Belongs to the YciI family.</text>
</comment>
<dbReference type="Pfam" id="PF03795">
    <property type="entry name" value="YCII"/>
    <property type="match status" value="1"/>
</dbReference>
<dbReference type="InterPro" id="IPR011008">
    <property type="entry name" value="Dimeric_a/b-barrel"/>
</dbReference>
<protein>
    <submittedName>
        <fullName evidence="3">Transcription initiation protein</fullName>
    </submittedName>
</protein>
<dbReference type="Gene3D" id="3.30.70.1060">
    <property type="entry name" value="Dimeric alpha+beta barrel"/>
    <property type="match status" value="1"/>
</dbReference>